<protein>
    <submittedName>
        <fullName evidence="1">Uncharacterized protein</fullName>
    </submittedName>
</protein>
<proteinExistence type="predicted"/>
<name>A0ACC0WKV4_9STRA</name>
<accession>A0ACC0WKV4</accession>
<organism evidence="1 2">
    <name type="scientific">Peronosclerospora sorghi</name>
    <dbReference type="NCBI Taxonomy" id="230839"/>
    <lineage>
        <taxon>Eukaryota</taxon>
        <taxon>Sar</taxon>
        <taxon>Stramenopiles</taxon>
        <taxon>Oomycota</taxon>
        <taxon>Peronosporomycetes</taxon>
        <taxon>Peronosporales</taxon>
        <taxon>Peronosporaceae</taxon>
        <taxon>Peronosclerospora</taxon>
    </lineage>
</organism>
<gene>
    <name evidence="1" type="ORF">PsorP6_011304</name>
</gene>
<comment type="caution">
    <text evidence="1">The sequence shown here is derived from an EMBL/GenBank/DDBJ whole genome shotgun (WGS) entry which is preliminary data.</text>
</comment>
<keyword evidence="2" id="KW-1185">Reference proteome</keyword>
<dbReference type="Proteomes" id="UP001163321">
    <property type="component" value="Chromosome 12"/>
</dbReference>
<reference evidence="1 2" key="1">
    <citation type="journal article" date="2022" name="bioRxiv">
        <title>The genome of the oomycete Peronosclerospora sorghi, a cosmopolitan pathogen of maize and sorghum, is inflated with dispersed pseudogenes.</title>
        <authorList>
            <person name="Fletcher K."/>
            <person name="Martin F."/>
            <person name="Isakeit T."/>
            <person name="Cavanaugh K."/>
            <person name="Magill C."/>
            <person name="Michelmore R."/>
        </authorList>
    </citation>
    <scope>NUCLEOTIDE SEQUENCE [LARGE SCALE GENOMIC DNA]</scope>
    <source>
        <strain evidence="1">P6</strain>
    </source>
</reference>
<evidence type="ECO:0000313" key="1">
    <source>
        <dbReference type="EMBL" id="KAI9918649.1"/>
    </source>
</evidence>
<evidence type="ECO:0000313" key="2">
    <source>
        <dbReference type="Proteomes" id="UP001163321"/>
    </source>
</evidence>
<dbReference type="EMBL" id="CM047591">
    <property type="protein sequence ID" value="KAI9918649.1"/>
    <property type="molecule type" value="Genomic_DNA"/>
</dbReference>
<sequence length="73" mass="8183">MTDLDAAHEDGKKALARIKAKLLVDGDAMNGTTHCDRDETLGLLRCDVFVSRAEKEDTKEGRMDVLYSVRHIH</sequence>